<proteinExistence type="predicted"/>
<feature type="compositionally biased region" description="Polar residues" evidence="1">
    <location>
        <begin position="84"/>
        <end position="100"/>
    </location>
</feature>
<reference evidence="3" key="3">
    <citation type="journal article" date="2010" name="Genome Res.">
        <title>Population genomic sequencing of Coccidioides fungi reveals recent hybridization and transposon control.</title>
        <authorList>
            <person name="Neafsey D.E."/>
            <person name="Barker B.M."/>
            <person name="Sharpton T.J."/>
            <person name="Stajich J.E."/>
            <person name="Park D.J."/>
            <person name="Whiston E."/>
            <person name="Hung C.-Y."/>
            <person name="McMahan C."/>
            <person name="White J."/>
            <person name="Sykes S."/>
            <person name="Heiman D."/>
            <person name="Young S."/>
            <person name="Zeng Q."/>
            <person name="Abouelleil A."/>
            <person name="Aftuck L."/>
            <person name="Bessette D."/>
            <person name="Brown A."/>
            <person name="FitzGerald M."/>
            <person name="Lui A."/>
            <person name="Macdonald J.P."/>
            <person name="Priest M."/>
            <person name="Orbach M.J."/>
            <person name="Galgiani J.N."/>
            <person name="Kirkland T.N."/>
            <person name="Cole G.T."/>
            <person name="Birren B.W."/>
            <person name="Henn M.R."/>
            <person name="Taylor J.W."/>
            <person name="Rounsley S.D."/>
        </authorList>
    </citation>
    <scope>NUCLEOTIDE SEQUENCE [LARGE SCALE GENOMIC DNA]</scope>
    <source>
        <strain evidence="3">RMSCC 3488</strain>
    </source>
</reference>
<gene>
    <name evidence="2" type="ORF">CPAG_02089</name>
</gene>
<sequence length="100" mass="11444">MTKHKCLSGFTTIPYAARVSHPMQSAMFTSSDNQKSRQSMLSHATDHDTFYTIFHCEFTMPDFPIQIYKTSLWLSNHKRKSESTSDARLSSTPFTTNVNC</sequence>
<accession>A0A0J6EYV1</accession>
<evidence type="ECO:0000313" key="3">
    <source>
        <dbReference type="Proteomes" id="UP000054567"/>
    </source>
</evidence>
<feature type="region of interest" description="Disordered" evidence="1">
    <location>
        <begin position="79"/>
        <end position="100"/>
    </location>
</feature>
<name>A0A0J6EYV1_COCPO</name>
<evidence type="ECO:0000256" key="1">
    <source>
        <dbReference type="SAM" id="MobiDB-lite"/>
    </source>
</evidence>
<dbReference type="Proteomes" id="UP000054567">
    <property type="component" value="Unassembled WGS sequence"/>
</dbReference>
<dbReference type="AlphaFoldDB" id="A0A0J6EYV1"/>
<dbReference type="EMBL" id="DS268109">
    <property type="protein sequence ID" value="KMM65746.1"/>
    <property type="molecule type" value="Genomic_DNA"/>
</dbReference>
<reference evidence="2 3" key="1">
    <citation type="submission" date="2007-06" db="EMBL/GenBank/DDBJ databases">
        <title>The Genome Sequence of Coccidioides posadasii RMSCC_3488.</title>
        <authorList>
            <consortium name="Coccidioides Genome Resources Consortium"/>
            <consortium name="The Broad Institute Genome Sequencing Platform"/>
            <person name="Henn M.R."/>
            <person name="Sykes S."/>
            <person name="Young S."/>
            <person name="Jaffe D."/>
            <person name="Berlin A."/>
            <person name="Alvarez P."/>
            <person name="Butler J."/>
            <person name="Gnerre S."/>
            <person name="Grabherr M."/>
            <person name="Mauceli E."/>
            <person name="Brockman W."/>
            <person name="Kodira C."/>
            <person name="Alvarado L."/>
            <person name="Zeng Q."/>
            <person name="Crawford M."/>
            <person name="Antoine C."/>
            <person name="Devon K."/>
            <person name="Galgiani J."/>
            <person name="Orsborn K."/>
            <person name="Lewis M.L."/>
            <person name="Nusbaum C."/>
            <person name="Galagan J."/>
            <person name="Birren B."/>
        </authorList>
    </citation>
    <scope>NUCLEOTIDE SEQUENCE [LARGE SCALE GENOMIC DNA]</scope>
    <source>
        <strain evidence="2 3">RMSCC 3488</strain>
    </source>
</reference>
<evidence type="ECO:0000313" key="2">
    <source>
        <dbReference type="EMBL" id="KMM65746.1"/>
    </source>
</evidence>
<dbReference type="VEuPathDB" id="FungiDB:CPAG_02089"/>
<protein>
    <submittedName>
        <fullName evidence="2">Uncharacterized protein</fullName>
    </submittedName>
</protein>
<reference evidence="3" key="2">
    <citation type="journal article" date="2009" name="Genome Res.">
        <title>Comparative genomic analyses of the human fungal pathogens Coccidioides and their relatives.</title>
        <authorList>
            <person name="Sharpton T.J."/>
            <person name="Stajich J.E."/>
            <person name="Rounsley S.D."/>
            <person name="Gardner M.J."/>
            <person name="Wortman J.R."/>
            <person name="Jordar V.S."/>
            <person name="Maiti R."/>
            <person name="Kodira C.D."/>
            <person name="Neafsey D.E."/>
            <person name="Zeng Q."/>
            <person name="Hung C.-Y."/>
            <person name="McMahan C."/>
            <person name="Muszewska A."/>
            <person name="Grynberg M."/>
            <person name="Mandel M.A."/>
            <person name="Kellner E.M."/>
            <person name="Barker B.M."/>
            <person name="Galgiani J.N."/>
            <person name="Orbach M.J."/>
            <person name="Kirkland T.N."/>
            <person name="Cole G.T."/>
            <person name="Henn M.R."/>
            <person name="Birren B.W."/>
            <person name="Taylor J.W."/>
        </authorList>
    </citation>
    <scope>NUCLEOTIDE SEQUENCE [LARGE SCALE GENOMIC DNA]</scope>
    <source>
        <strain evidence="3">RMSCC 3488</strain>
    </source>
</reference>
<organism evidence="2 3">
    <name type="scientific">Coccidioides posadasii RMSCC 3488</name>
    <dbReference type="NCBI Taxonomy" id="454284"/>
    <lineage>
        <taxon>Eukaryota</taxon>
        <taxon>Fungi</taxon>
        <taxon>Dikarya</taxon>
        <taxon>Ascomycota</taxon>
        <taxon>Pezizomycotina</taxon>
        <taxon>Eurotiomycetes</taxon>
        <taxon>Eurotiomycetidae</taxon>
        <taxon>Onygenales</taxon>
        <taxon>Onygenaceae</taxon>
        <taxon>Coccidioides</taxon>
    </lineage>
</organism>